<keyword evidence="3" id="KW-1185">Reference proteome</keyword>
<dbReference type="AlphaFoldDB" id="A0A239LJP7"/>
<accession>A0A239LJP7</accession>
<evidence type="ECO:0000256" key="1">
    <source>
        <dbReference type="SAM" id="MobiDB-lite"/>
    </source>
</evidence>
<name>A0A239LJP7_9ACTN</name>
<dbReference type="EMBL" id="FZPH01000004">
    <property type="protein sequence ID" value="SNT30595.1"/>
    <property type="molecule type" value="Genomic_DNA"/>
</dbReference>
<dbReference type="Proteomes" id="UP000198362">
    <property type="component" value="Unassembled WGS sequence"/>
</dbReference>
<feature type="region of interest" description="Disordered" evidence="1">
    <location>
        <begin position="18"/>
        <end position="38"/>
    </location>
</feature>
<organism evidence="2 3">
    <name type="scientific">Asanoa hainanensis</name>
    <dbReference type="NCBI Taxonomy" id="560556"/>
    <lineage>
        <taxon>Bacteria</taxon>
        <taxon>Bacillati</taxon>
        <taxon>Actinomycetota</taxon>
        <taxon>Actinomycetes</taxon>
        <taxon>Micromonosporales</taxon>
        <taxon>Micromonosporaceae</taxon>
        <taxon>Asanoa</taxon>
    </lineage>
</organism>
<protein>
    <submittedName>
        <fullName evidence="2">Uncharacterized protein</fullName>
    </submittedName>
</protein>
<evidence type="ECO:0000313" key="3">
    <source>
        <dbReference type="Proteomes" id="UP000198362"/>
    </source>
</evidence>
<gene>
    <name evidence="2" type="ORF">SAMN05421812_104378</name>
</gene>
<proteinExistence type="predicted"/>
<sequence>MEVGAAAASEPQAGPVTLASLDYDFGDPLEPPRDADATGHRPYKIALLLRAGTEATVTIPAAYRDRAKLTYSPGSDHSVRFVACPTSPDGDSDFAGGIAIRGPVCLPVDITSAGRTWRLQLEFGADVC</sequence>
<evidence type="ECO:0000313" key="2">
    <source>
        <dbReference type="EMBL" id="SNT30595.1"/>
    </source>
</evidence>
<reference evidence="2 3" key="1">
    <citation type="submission" date="2017-06" db="EMBL/GenBank/DDBJ databases">
        <authorList>
            <person name="Kim H.J."/>
            <person name="Triplett B.A."/>
        </authorList>
    </citation>
    <scope>NUCLEOTIDE SEQUENCE [LARGE SCALE GENOMIC DNA]</scope>
    <source>
        <strain evidence="2 3">CGMCC 4.5593</strain>
    </source>
</reference>